<accession>A0ACC1YI45</accession>
<evidence type="ECO:0000313" key="2">
    <source>
        <dbReference type="Proteomes" id="UP001164539"/>
    </source>
</evidence>
<protein>
    <submittedName>
        <fullName evidence="1">Uncharacterized protein</fullName>
    </submittedName>
</protein>
<sequence length="81" mass="8801">MQWLLVMCQRGCLSSEIPQLMPEDNVAASSARSCGISHPHYLQAEAEESHSSQSDQATPLAHQSLILAHREGHTASLSYVA</sequence>
<name>A0ACC1YI45_MELAZ</name>
<evidence type="ECO:0000313" key="1">
    <source>
        <dbReference type="EMBL" id="KAJ4723106.1"/>
    </source>
</evidence>
<comment type="caution">
    <text evidence="1">The sequence shown here is derived from an EMBL/GenBank/DDBJ whole genome shotgun (WGS) entry which is preliminary data.</text>
</comment>
<organism evidence="1 2">
    <name type="scientific">Melia azedarach</name>
    <name type="common">Chinaberry tree</name>
    <dbReference type="NCBI Taxonomy" id="155640"/>
    <lineage>
        <taxon>Eukaryota</taxon>
        <taxon>Viridiplantae</taxon>
        <taxon>Streptophyta</taxon>
        <taxon>Embryophyta</taxon>
        <taxon>Tracheophyta</taxon>
        <taxon>Spermatophyta</taxon>
        <taxon>Magnoliopsida</taxon>
        <taxon>eudicotyledons</taxon>
        <taxon>Gunneridae</taxon>
        <taxon>Pentapetalae</taxon>
        <taxon>rosids</taxon>
        <taxon>malvids</taxon>
        <taxon>Sapindales</taxon>
        <taxon>Meliaceae</taxon>
        <taxon>Melia</taxon>
    </lineage>
</organism>
<proteinExistence type="predicted"/>
<reference evidence="1 2" key="1">
    <citation type="journal article" date="2023" name="Science">
        <title>Complex scaffold remodeling in plant triterpene biosynthesis.</title>
        <authorList>
            <person name="De La Pena R."/>
            <person name="Hodgson H."/>
            <person name="Liu J.C."/>
            <person name="Stephenson M.J."/>
            <person name="Martin A.C."/>
            <person name="Owen C."/>
            <person name="Harkess A."/>
            <person name="Leebens-Mack J."/>
            <person name="Jimenez L.E."/>
            <person name="Osbourn A."/>
            <person name="Sattely E.S."/>
        </authorList>
    </citation>
    <scope>NUCLEOTIDE SEQUENCE [LARGE SCALE GENOMIC DNA]</scope>
    <source>
        <strain evidence="2">cv. JPN11</strain>
        <tissue evidence="1">Leaf</tissue>
    </source>
</reference>
<keyword evidence="2" id="KW-1185">Reference proteome</keyword>
<dbReference type="Proteomes" id="UP001164539">
    <property type="component" value="Chromosome 3"/>
</dbReference>
<gene>
    <name evidence="1" type="ORF">OWV82_006516</name>
</gene>
<dbReference type="EMBL" id="CM051396">
    <property type="protein sequence ID" value="KAJ4723106.1"/>
    <property type="molecule type" value="Genomic_DNA"/>
</dbReference>